<reference evidence="1" key="1">
    <citation type="journal article" date="2019" name="Sci. Rep.">
        <title>Draft genome of Tanacetum cinerariifolium, the natural source of mosquito coil.</title>
        <authorList>
            <person name="Yamashiro T."/>
            <person name="Shiraishi A."/>
            <person name="Satake H."/>
            <person name="Nakayama K."/>
        </authorList>
    </citation>
    <scope>NUCLEOTIDE SEQUENCE</scope>
</reference>
<feature type="non-terminal residue" evidence="1">
    <location>
        <position position="1"/>
    </location>
</feature>
<organism evidence="1">
    <name type="scientific">Tanacetum cinerariifolium</name>
    <name type="common">Dalmatian daisy</name>
    <name type="synonym">Chrysanthemum cinerariifolium</name>
    <dbReference type="NCBI Taxonomy" id="118510"/>
    <lineage>
        <taxon>Eukaryota</taxon>
        <taxon>Viridiplantae</taxon>
        <taxon>Streptophyta</taxon>
        <taxon>Embryophyta</taxon>
        <taxon>Tracheophyta</taxon>
        <taxon>Spermatophyta</taxon>
        <taxon>Magnoliopsida</taxon>
        <taxon>eudicotyledons</taxon>
        <taxon>Gunneridae</taxon>
        <taxon>Pentapetalae</taxon>
        <taxon>asterids</taxon>
        <taxon>campanulids</taxon>
        <taxon>Asterales</taxon>
        <taxon>Asteraceae</taxon>
        <taxon>Asteroideae</taxon>
        <taxon>Anthemideae</taxon>
        <taxon>Anthemidinae</taxon>
        <taxon>Tanacetum</taxon>
    </lineage>
</organism>
<gene>
    <name evidence="1" type="ORF">Tci_573501</name>
</gene>
<name>A0A699J0P8_TANCI</name>
<proteinExistence type="predicted"/>
<dbReference type="EMBL" id="BKCJ010356024">
    <property type="protein sequence ID" value="GFA01529.1"/>
    <property type="molecule type" value="Genomic_DNA"/>
</dbReference>
<accession>A0A699J0P8</accession>
<evidence type="ECO:0000313" key="1">
    <source>
        <dbReference type="EMBL" id="GFA01529.1"/>
    </source>
</evidence>
<comment type="caution">
    <text evidence="1">The sequence shown here is derived from an EMBL/GenBank/DDBJ whole genome shotgun (WGS) entry which is preliminary data.</text>
</comment>
<dbReference type="AlphaFoldDB" id="A0A699J0P8"/>
<protein>
    <submittedName>
        <fullName evidence="1">Uncharacterized protein</fullName>
    </submittedName>
</protein>
<sequence>IQVAQKKVNIAFENVDSSSRVELIPSEIKYANKASSAFIMNSQYFRAYQEKEMIDYFKIKCSRINKKSSSMLPNKNSFQ</sequence>